<dbReference type="Gene3D" id="1.25.40.10">
    <property type="entry name" value="Tetratricopeptide repeat domain"/>
    <property type="match status" value="1"/>
</dbReference>
<dbReference type="InterPro" id="IPR011990">
    <property type="entry name" value="TPR-like_helical_dom_sf"/>
</dbReference>
<accession>A0A3P1B6M9</accession>
<dbReference type="RefSeq" id="WP_124898467.1">
    <property type="nucleotide sequence ID" value="NZ_RQTJ01000004.1"/>
</dbReference>
<keyword evidence="1" id="KW-0472">Membrane</keyword>
<evidence type="ECO:0000313" key="3">
    <source>
        <dbReference type="Proteomes" id="UP000268372"/>
    </source>
</evidence>
<dbReference type="AlphaFoldDB" id="A0A3P1B6M9"/>
<comment type="caution">
    <text evidence="2">The sequence shown here is derived from an EMBL/GenBank/DDBJ whole genome shotgun (WGS) entry which is preliminary data.</text>
</comment>
<evidence type="ECO:0000313" key="2">
    <source>
        <dbReference type="EMBL" id="RRA96233.1"/>
    </source>
</evidence>
<feature type="transmembrane region" description="Helical" evidence="1">
    <location>
        <begin position="31"/>
        <end position="57"/>
    </location>
</feature>
<dbReference type="EMBL" id="RQTJ01000004">
    <property type="protein sequence ID" value="RRA96233.1"/>
    <property type="molecule type" value="Genomic_DNA"/>
</dbReference>
<name>A0A3P1B6M9_9FLAO</name>
<keyword evidence="1" id="KW-0812">Transmembrane</keyword>
<dbReference type="Proteomes" id="UP000268372">
    <property type="component" value="Unassembled WGS sequence"/>
</dbReference>
<protein>
    <submittedName>
        <fullName evidence="2">DUF2892 domain-containing protein</fullName>
    </submittedName>
</protein>
<dbReference type="SUPFAM" id="SSF48452">
    <property type="entry name" value="TPR-like"/>
    <property type="match status" value="1"/>
</dbReference>
<reference evidence="2 3" key="1">
    <citation type="submission" date="2018-11" db="EMBL/GenBank/DDBJ databases">
        <title>Flavobacterium sp. nov., YIM 102796 draft genome.</title>
        <authorList>
            <person name="Li G."/>
            <person name="Jiang Y."/>
        </authorList>
    </citation>
    <scope>NUCLEOTIDE SEQUENCE [LARGE SCALE GENOMIC DNA]</scope>
    <source>
        <strain evidence="2 3">YIM 102796</strain>
    </source>
</reference>
<organism evidence="2 3">
    <name type="scientific">Paenimyroides viscosum</name>
    <dbReference type="NCBI Taxonomy" id="2488729"/>
    <lineage>
        <taxon>Bacteria</taxon>
        <taxon>Pseudomonadati</taxon>
        <taxon>Bacteroidota</taxon>
        <taxon>Flavobacteriia</taxon>
        <taxon>Flavobacteriales</taxon>
        <taxon>Flavobacteriaceae</taxon>
        <taxon>Paenimyroides</taxon>
    </lineage>
</organism>
<keyword evidence="1" id="KW-1133">Transmembrane helix</keyword>
<proteinExistence type="predicted"/>
<gene>
    <name evidence="2" type="ORF">EG242_03145</name>
</gene>
<keyword evidence="3" id="KW-1185">Reference proteome</keyword>
<dbReference type="OrthoDB" id="1119469at2"/>
<evidence type="ECO:0000256" key="1">
    <source>
        <dbReference type="SAM" id="Phobius"/>
    </source>
</evidence>
<sequence length="187" mass="21290">MINKNIKIIVAAALLATAIWQFTENNIGNGIFLILLVLIVVLIYFKNEMLIMTLFKFRKQDMDGAKKILAKINPDTALIKNQQGYYYYLNGIINAQNNLNQAEKDFRKAIDLGLNQKEDLAVSKLQLAGIVMSKNRPAEAQKLIAEAKQHDTKGMLKEQISMIEGQMKQARGQKVPMWYNQSKKRGF</sequence>